<comment type="caution">
    <text evidence="4">The sequence shown here is derived from an EMBL/GenBank/DDBJ whole genome shotgun (WGS) entry which is preliminary data.</text>
</comment>
<keyword evidence="2" id="KW-0560">Oxidoreductase</keyword>
<keyword evidence="5" id="KW-1185">Reference proteome</keyword>
<dbReference type="PANTHER" id="PTHR48107:SF16">
    <property type="entry name" value="NADPH-DEPENDENT ALDEHYDE REDUCTASE 1, CHLOROPLASTIC"/>
    <property type="match status" value="1"/>
</dbReference>
<dbReference type="PANTHER" id="PTHR48107">
    <property type="entry name" value="NADPH-DEPENDENT ALDEHYDE REDUCTASE-LIKE PROTEIN, CHLOROPLASTIC-RELATED"/>
    <property type="match status" value="1"/>
</dbReference>
<dbReference type="Pfam" id="PF13561">
    <property type="entry name" value="adh_short_C2"/>
    <property type="match status" value="1"/>
</dbReference>
<evidence type="ECO:0000313" key="5">
    <source>
        <dbReference type="Proteomes" id="UP001589748"/>
    </source>
</evidence>
<comment type="similarity">
    <text evidence="1">Belongs to the short-chain dehydrogenases/reductases (SDR) family.</text>
</comment>
<evidence type="ECO:0000313" key="4">
    <source>
        <dbReference type="EMBL" id="MFB9377102.1"/>
    </source>
</evidence>
<proteinExistence type="inferred from homology"/>
<organism evidence="4 5">
    <name type="scientific">Kineococcus gynurae</name>
    <dbReference type="NCBI Taxonomy" id="452979"/>
    <lineage>
        <taxon>Bacteria</taxon>
        <taxon>Bacillati</taxon>
        <taxon>Actinomycetota</taxon>
        <taxon>Actinomycetes</taxon>
        <taxon>Kineosporiales</taxon>
        <taxon>Kineosporiaceae</taxon>
        <taxon>Kineococcus</taxon>
    </lineage>
</organism>
<dbReference type="PRINTS" id="PR00081">
    <property type="entry name" value="GDHRDH"/>
</dbReference>
<reference evidence="4 5" key="1">
    <citation type="submission" date="2024-09" db="EMBL/GenBank/DDBJ databases">
        <authorList>
            <person name="Sun Q."/>
            <person name="Mori K."/>
        </authorList>
    </citation>
    <scope>NUCLEOTIDE SEQUENCE [LARGE SCALE GENOMIC DNA]</scope>
    <source>
        <strain evidence="4 5">TISTR 1856</strain>
    </source>
</reference>
<dbReference type="InterPro" id="IPR036291">
    <property type="entry name" value="NAD(P)-bd_dom_sf"/>
</dbReference>
<protein>
    <submittedName>
        <fullName evidence="4">SDR family oxidoreductase</fullName>
    </submittedName>
</protein>
<dbReference type="PROSITE" id="PS00061">
    <property type="entry name" value="ADH_SHORT"/>
    <property type="match status" value="1"/>
</dbReference>
<evidence type="ECO:0000256" key="3">
    <source>
        <dbReference type="SAM" id="MobiDB-lite"/>
    </source>
</evidence>
<dbReference type="CDD" id="cd05355">
    <property type="entry name" value="SDR_c1"/>
    <property type="match status" value="1"/>
</dbReference>
<dbReference type="Gene3D" id="3.40.50.720">
    <property type="entry name" value="NAD(P)-binding Rossmann-like Domain"/>
    <property type="match status" value="1"/>
</dbReference>
<accession>A0ABV5LSN1</accession>
<dbReference type="EMBL" id="JBHMDM010000004">
    <property type="protein sequence ID" value="MFB9377102.1"/>
    <property type="molecule type" value="Genomic_DNA"/>
</dbReference>
<dbReference type="InterPro" id="IPR020904">
    <property type="entry name" value="Sc_DH/Rdtase_CS"/>
</dbReference>
<feature type="compositionally biased region" description="Basic and acidic residues" evidence="3">
    <location>
        <begin position="35"/>
        <end position="48"/>
    </location>
</feature>
<sequence length="292" mass="30616">MADQTTPTDPTTQHPSSTPGQSIDHPGATADMDLTPDHGEQTYRGTGKLEGRRAVITGGDSGIGRAVALAFAREGADVLVVHLPEEQADGDETVRLVTEAGRKGISLPGDLREESFCVEVIDTAVRELGGLDVLVNNAAYQMAVDGIEDLSTDQLVRTFTTNVFATFWLSKAAVPHLQPGSSIINTVSIQAESPSGPLLDYAATKAALVNFTTNLGEQLAPKGIRVNAVAPGPIWTPLIPATMPSEQVEDFGAQTPLGRAGQPAELAPAYVFLASQESSYIVGETIKVTGGK</sequence>
<feature type="region of interest" description="Disordered" evidence="3">
    <location>
        <begin position="1"/>
        <end position="48"/>
    </location>
</feature>
<dbReference type="RefSeq" id="WP_380135135.1">
    <property type="nucleotide sequence ID" value="NZ_JBHLUI010000003.1"/>
</dbReference>
<dbReference type="InterPro" id="IPR002347">
    <property type="entry name" value="SDR_fam"/>
</dbReference>
<dbReference type="Proteomes" id="UP001589748">
    <property type="component" value="Unassembled WGS sequence"/>
</dbReference>
<evidence type="ECO:0000256" key="1">
    <source>
        <dbReference type="ARBA" id="ARBA00006484"/>
    </source>
</evidence>
<dbReference type="SUPFAM" id="SSF51735">
    <property type="entry name" value="NAD(P)-binding Rossmann-fold domains"/>
    <property type="match status" value="1"/>
</dbReference>
<dbReference type="PRINTS" id="PR00080">
    <property type="entry name" value="SDRFAMILY"/>
</dbReference>
<name>A0ABV5LSN1_9ACTN</name>
<gene>
    <name evidence="4" type="ORF">ACFFVI_08975</name>
</gene>
<evidence type="ECO:0000256" key="2">
    <source>
        <dbReference type="ARBA" id="ARBA00023002"/>
    </source>
</evidence>
<feature type="compositionally biased region" description="Low complexity" evidence="3">
    <location>
        <begin position="1"/>
        <end position="19"/>
    </location>
</feature>